<gene>
    <name evidence="5" type="ORF">CVT24_006370</name>
</gene>
<evidence type="ECO:0000256" key="4">
    <source>
        <dbReference type="RuleBase" id="RU000363"/>
    </source>
</evidence>
<evidence type="ECO:0000256" key="3">
    <source>
        <dbReference type="ARBA" id="ARBA00023002"/>
    </source>
</evidence>
<dbReference type="InterPro" id="IPR051911">
    <property type="entry name" value="SDR_oxidoreductase"/>
</dbReference>
<feature type="non-terminal residue" evidence="5">
    <location>
        <position position="1"/>
    </location>
</feature>
<comment type="caution">
    <text evidence="5">The sequence shown here is derived from an EMBL/GenBank/DDBJ whole genome shotgun (WGS) entry which is preliminary data.</text>
</comment>
<keyword evidence="6" id="KW-1185">Reference proteome</keyword>
<dbReference type="Gene3D" id="3.40.50.720">
    <property type="entry name" value="NAD(P)-binding Rossmann-like Domain"/>
    <property type="match status" value="1"/>
</dbReference>
<dbReference type="Proteomes" id="UP000284842">
    <property type="component" value="Unassembled WGS sequence"/>
</dbReference>
<protein>
    <submittedName>
        <fullName evidence="5">Uncharacterized protein</fullName>
    </submittedName>
</protein>
<accession>A0A409YE86</accession>
<evidence type="ECO:0000256" key="2">
    <source>
        <dbReference type="ARBA" id="ARBA00022857"/>
    </source>
</evidence>
<dbReference type="Pfam" id="PF00106">
    <property type="entry name" value="adh_short"/>
    <property type="match status" value="1"/>
</dbReference>
<sequence length="311" mass="33691">RGHTSSRRSRICLSKKHLVTGTSGGLGKALAEAVLEAGECVVATARRVSVLDDLKARYPSSQLLVVALDVSVNEQIDRAFEAMVSHFGRVDVVVNNAGYAVFGEVEGIEEEAARKEFDVQFWGPVYISKLTAKTVREVNKKGQGAIIFNVSSAGGYNANPGLAFYASSKFALEGFTEAFSKEMLPEWNIKCCILEPGGFETEWKNSFVGFPQHPAYVGNPANFRNLRSGITMLGDPAKGAKAIVKLSHEPKLPMRMPLGSDSLAIVKTKAELVMKSAETFSGISRMSDKDGMDGVAYGDMIVKKLRETSNN</sequence>
<reference evidence="5 6" key="1">
    <citation type="journal article" date="2018" name="Evol. Lett.">
        <title>Horizontal gene cluster transfer increased hallucinogenic mushroom diversity.</title>
        <authorList>
            <person name="Reynolds H.T."/>
            <person name="Vijayakumar V."/>
            <person name="Gluck-Thaler E."/>
            <person name="Korotkin H.B."/>
            <person name="Matheny P.B."/>
            <person name="Slot J.C."/>
        </authorList>
    </citation>
    <scope>NUCLEOTIDE SEQUENCE [LARGE SCALE GENOMIC DNA]</scope>
    <source>
        <strain evidence="5 6">2629</strain>
    </source>
</reference>
<evidence type="ECO:0000256" key="1">
    <source>
        <dbReference type="ARBA" id="ARBA00006484"/>
    </source>
</evidence>
<dbReference type="PANTHER" id="PTHR43976:SF16">
    <property type="entry name" value="SHORT-CHAIN DEHYDROGENASE_REDUCTASE FAMILY PROTEIN"/>
    <property type="match status" value="1"/>
</dbReference>
<dbReference type="InterPro" id="IPR020904">
    <property type="entry name" value="Sc_DH/Rdtase_CS"/>
</dbReference>
<dbReference type="CDD" id="cd05374">
    <property type="entry name" value="17beta-HSD-like_SDR_c"/>
    <property type="match status" value="1"/>
</dbReference>
<comment type="similarity">
    <text evidence="1 4">Belongs to the short-chain dehydrogenases/reductases (SDR) family.</text>
</comment>
<dbReference type="InParanoid" id="A0A409YE86"/>
<dbReference type="PRINTS" id="PR00081">
    <property type="entry name" value="GDHRDH"/>
</dbReference>
<evidence type="ECO:0000313" key="5">
    <source>
        <dbReference type="EMBL" id="PPR01295.1"/>
    </source>
</evidence>
<dbReference type="OrthoDB" id="1274115at2759"/>
<dbReference type="InterPro" id="IPR036291">
    <property type="entry name" value="NAD(P)-bd_dom_sf"/>
</dbReference>
<dbReference type="AlphaFoldDB" id="A0A409YE86"/>
<organism evidence="5 6">
    <name type="scientific">Panaeolus cyanescens</name>
    <dbReference type="NCBI Taxonomy" id="181874"/>
    <lineage>
        <taxon>Eukaryota</taxon>
        <taxon>Fungi</taxon>
        <taxon>Dikarya</taxon>
        <taxon>Basidiomycota</taxon>
        <taxon>Agaricomycotina</taxon>
        <taxon>Agaricomycetes</taxon>
        <taxon>Agaricomycetidae</taxon>
        <taxon>Agaricales</taxon>
        <taxon>Agaricineae</taxon>
        <taxon>Galeropsidaceae</taxon>
        <taxon>Panaeolus</taxon>
    </lineage>
</organism>
<dbReference type="STRING" id="181874.A0A409YE86"/>
<keyword evidence="2" id="KW-0521">NADP</keyword>
<dbReference type="PANTHER" id="PTHR43976">
    <property type="entry name" value="SHORT CHAIN DEHYDROGENASE"/>
    <property type="match status" value="1"/>
</dbReference>
<dbReference type="GO" id="GO:0016491">
    <property type="term" value="F:oxidoreductase activity"/>
    <property type="evidence" value="ECO:0007669"/>
    <property type="project" value="UniProtKB-KW"/>
</dbReference>
<evidence type="ECO:0000313" key="6">
    <source>
        <dbReference type="Proteomes" id="UP000284842"/>
    </source>
</evidence>
<proteinExistence type="inferred from homology"/>
<dbReference type="FunCoup" id="A0A409YE86">
    <property type="interactions" value="258"/>
</dbReference>
<dbReference type="PROSITE" id="PS00061">
    <property type="entry name" value="ADH_SHORT"/>
    <property type="match status" value="1"/>
</dbReference>
<dbReference type="InterPro" id="IPR002347">
    <property type="entry name" value="SDR_fam"/>
</dbReference>
<keyword evidence="3" id="KW-0560">Oxidoreductase</keyword>
<dbReference type="PRINTS" id="PR00080">
    <property type="entry name" value="SDRFAMILY"/>
</dbReference>
<name>A0A409YE86_9AGAR</name>
<dbReference type="EMBL" id="NHTK01001259">
    <property type="protein sequence ID" value="PPR01295.1"/>
    <property type="molecule type" value="Genomic_DNA"/>
</dbReference>
<dbReference type="SUPFAM" id="SSF51735">
    <property type="entry name" value="NAD(P)-binding Rossmann-fold domains"/>
    <property type="match status" value="1"/>
</dbReference>